<dbReference type="EMBL" id="FXAT01000008">
    <property type="protein sequence ID" value="SMG56371.1"/>
    <property type="molecule type" value="Genomic_DNA"/>
</dbReference>
<keyword evidence="1" id="KW-1133">Transmembrane helix</keyword>
<keyword evidence="1" id="KW-0812">Transmembrane</keyword>
<feature type="transmembrane region" description="Helical" evidence="1">
    <location>
        <begin position="20"/>
        <end position="38"/>
    </location>
</feature>
<keyword evidence="3" id="KW-1185">Reference proteome</keyword>
<keyword evidence="1" id="KW-0472">Membrane</keyword>
<dbReference type="Proteomes" id="UP000193228">
    <property type="component" value="Unassembled WGS sequence"/>
</dbReference>
<reference evidence="3" key="1">
    <citation type="submission" date="2017-04" db="EMBL/GenBank/DDBJ databases">
        <authorList>
            <person name="Varghese N."/>
            <person name="Submissions S."/>
        </authorList>
    </citation>
    <scope>NUCLEOTIDE SEQUENCE [LARGE SCALE GENOMIC DNA]</scope>
    <source>
        <strain evidence="3">LMG 29540</strain>
    </source>
</reference>
<proteinExistence type="predicted"/>
<name>A0A1X7LR69_9BURK</name>
<evidence type="ECO:0000313" key="3">
    <source>
        <dbReference type="Proteomes" id="UP000193228"/>
    </source>
</evidence>
<sequence length="170" mass="18345">MGLWNLYFIVKLYLGGTRTLQPAWWLNLLFAVALLVPFGDRRLRILRNVVATVIAIALLYYEVSVPALSAAGSPLPSHAALTPHGVLELIARTVPLSALYTIITLIVAYFLINRWVRVTTFVLAALIVIPLWQGVGALTAHAGSNLEHANACAPATGQVRSEPTVNTHGG</sequence>
<feature type="transmembrane region" description="Helical" evidence="1">
    <location>
        <begin position="89"/>
        <end position="111"/>
    </location>
</feature>
<dbReference type="InterPro" id="IPR017744">
    <property type="entry name" value="BcsG"/>
</dbReference>
<dbReference type="AlphaFoldDB" id="A0A1X7LR69"/>
<gene>
    <name evidence="2" type="ORF">SAMN06265784_108157</name>
</gene>
<protein>
    <submittedName>
        <fullName evidence="2">Cellulose biosynthesis protein BcsG</fullName>
    </submittedName>
</protein>
<organism evidence="2 3">
    <name type="scientific">Paraburkholderia susongensis</name>
    <dbReference type="NCBI Taxonomy" id="1515439"/>
    <lineage>
        <taxon>Bacteria</taxon>
        <taxon>Pseudomonadati</taxon>
        <taxon>Pseudomonadota</taxon>
        <taxon>Betaproteobacteria</taxon>
        <taxon>Burkholderiales</taxon>
        <taxon>Burkholderiaceae</taxon>
        <taxon>Paraburkholderia</taxon>
    </lineage>
</organism>
<dbReference type="STRING" id="1515439.SAMN06265784_108157"/>
<dbReference type="RefSeq" id="WP_085487349.1">
    <property type="nucleotide sequence ID" value="NZ_FXAT01000008.1"/>
</dbReference>
<feature type="transmembrane region" description="Helical" evidence="1">
    <location>
        <begin position="45"/>
        <end position="69"/>
    </location>
</feature>
<accession>A0A1X7LR69</accession>
<feature type="transmembrane region" description="Helical" evidence="1">
    <location>
        <begin position="118"/>
        <end position="135"/>
    </location>
</feature>
<dbReference type="OrthoDB" id="6965261at2"/>
<dbReference type="Pfam" id="PF11658">
    <property type="entry name" value="CBP_BcsG"/>
    <property type="match status" value="1"/>
</dbReference>
<evidence type="ECO:0000256" key="1">
    <source>
        <dbReference type="SAM" id="Phobius"/>
    </source>
</evidence>
<evidence type="ECO:0000313" key="2">
    <source>
        <dbReference type="EMBL" id="SMG56371.1"/>
    </source>
</evidence>